<comment type="similarity">
    <text evidence="2">Belongs to the UPF0057 (PMP3) family.</text>
</comment>
<dbReference type="OMA" id="MSANCVD"/>
<evidence type="ECO:0000256" key="1">
    <source>
        <dbReference type="ARBA" id="ARBA00004370"/>
    </source>
</evidence>
<feature type="transmembrane region" description="Helical" evidence="6">
    <location>
        <begin position="12"/>
        <end position="33"/>
    </location>
</feature>
<protein>
    <submittedName>
        <fullName evidence="8">Uncharacterized protein</fullName>
    </submittedName>
</protein>
<dbReference type="PANTHER" id="PTHR21659">
    <property type="entry name" value="HYDROPHOBIC PROTEIN RCI2 LOW TEMPERATURE AND SALT RESPONSIVE PROTEIN LTI6 -RELATED"/>
    <property type="match status" value="1"/>
</dbReference>
<dbReference type="WBParaSite" id="nRc.2.0.1.t21410-RA">
    <property type="protein sequence ID" value="nRc.2.0.1.t21410-RA"/>
    <property type="gene ID" value="nRc.2.0.1.g21410"/>
</dbReference>
<evidence type="ECO:0000256" key="6">
    <source>
        <dbReference type="SAM" id="Phobius"/>
    </source>
</evidence>
<evidence type="ECO:0000256" key="4">
    <source>
        <dbReference type="ARBA" id="ARBA00022989"/>
    </source>
</evidence>
<keyword evidence="7" id="KW-1185">Reference proteome</keyword>
<reference evidence="8" key="1">
    <citation type="submission" date="2022-11" db="UniProtKB">
        <authorList>
            <consortium name="WormBaseParasite"/>
        </authorList>
    </citation>
    <scope>IDENTIFICATION</scope>
</reference>
<sequence length="73" mass="8345">MSITCMDIPRIICSAIIPLGVLDLTRLMFYTTQPLGVFFQVGCGYEFWICLLLTIFCLYIPGLIYAIYIIVTR</sequence>
<keyword evidence="3 6" id="KW-0812">Transmembrane</keyword>
<comment type="subcellular location">
    <subcellularLocation>
        <location evidence="1">Membrane</location>
    </subcellularLocation>
</comment>
<proteinExistence type="inferred from homology"/>
<evidence type="ECO:0000256" key="5">
    <source>
        <dbReference type="ARBA" id="ARBA00023136"/>
    </source>
</evidence>
<dbReference type="InterPro" id="IPR000612">
    <property type="entry name" value="PMP3"/>
</dbReference>
<name>A0A915J5J3_ROMCU</name>
<dbReference type="Pfam" id="PF01679">
    <property type="entry name" value="Pmp3"/>
    <property type="match status" value="1"/>
</dbReference>
<evidence type="ECO:0000256" key="3">
    <source>
        <dbReference type="ARBA" id="ARBA00022692"/>
    </source>
</evidence>
<dbReference type="PANTHER" id="PTHR21659:SF42">
    <property type="entry name" value="UPF0057 MEMBRANE PROTEIN ZK632.10-RELATED"/>
    <property type="match status" value="1"/>
</dbReference>
<organism evidence="7 8">
    <name type="scientific">Romanomermis culicivorax</name>
    <name type="common">Nematode worm</name>
    <dbReference type="NCBI Taxonomy" id="13658"/>
    <lineage>
        <taxon>Eukaryota</taxon>
        <taxon>Metazoa</taxon>
        <taxon>Ecdysozoa</taxon>
        <taxon>Nematoda</taxon>
        <taxon>Enoplea</taxon>
        <taxon>Dorylaimia</taxon>
        <taxon>Mermithida</taxon>
        <taxon>Mermithoidea</taxon>
        <taxon>Mermithidae</taxon>
        <taxon>Romanomermis</taxon>
    </lineage>
</organism>
<evidence type="ECO:0000256" key="2">
    <source>
        <dbReference type="ARBA" id="ARBA00009530"/>
    </source>
</evidence>
<accession>A0A915J5J3</accession>
<evidence type="ECO:0000313" key="7">
    <source>
        <dbReference type="Proteomes" id="UP000887565"/>
    </source>
</evidence>
<evidence type="ECO:0000313" key="8">
    <source>
        <dbReference type="WBParaSite" id="nRc.2.0.1.t21410-RA"/>
    </source>
</evidence>
<keyword evidence="5 6" id="KW-0472">Membrane</keyword>
<dbReference type="AlphaFoldDB" id="A0A915J5J3"/>
<dbReference type="GO" id="GO:0016020">
    <property type="term" value="C:membrane"/>
    <property type="evidence" value="ECO:0007669"/>
    <property type="project" value="UniProtKB-SubCell"/>
</dbReference>
<feature type="transmembrane region" description="Helical" evidence="6">
    <location>
        <begin position="45"/>
        <end position="71"/>
    </location>
</feature>
<dbReference type="Proteomes" id="UP000887565">
    <property type="component" value="Unplaced"/>
</dbReference>
<keyword evidence="4 6" id="KW-1133">Transmembrane helix</keyword>